<dbReference type="GO" id="GO:0031410">
    <property type="term" value="C:cytoplasmic vesicle"/>
    <property type="evidence" value="ECO:0007669"/>
    <property type="project" value="TreeGrafter"/>
</dbReference>
<comment type="similarity">
    <text evidence="2">Belongs to the milton family.</text>
</comment>
<dbReference type="GO" id="GO:0048311">
    <property type="term" value="P:mitochondrion distribution"/>
    <property type="evidence" value="ECO:0007669"/>
    <property type="project" value="TreeGrafter"/>
</dbReference>
<dbReference type="Proteomes" id="UP000683360">
    <property type="component" value="Unassembled WGS sequence"/>
</dbReference>
<feature type="region of interest" description="Disordered" evidence="6">
    <location>
        <begin position="757"/>
        <end position="791"/>
    </location>
</feature>
<feature type="region of interest" description="Disordered" evidence="6">
    <location>
        <begin position="432"/>
        <end position="483"/>
    </location>
</feature>
<feature type="region of interest" description="Disordered" evidence="6">
    <location>
        <begin position="346"/>
        <end position="366"/>
    </location>
</feature>
<evidence type="ECO:0000256" key="5">
    <source>
        <dbReference type="SAM" id="Coils"/>
    </source>
</evidence>
<reference evidence="9" key="1">
    <citation type="submission" date="2021-03" db="EMBL/GenBank/DDBJ databases">
        <authorList>
            <person name="Bekaert M."/>
        </authorList>
    </citation>
    <scope>NUCLEOTIDE SEQUENCE</scope>
</reference>
<organism evidence="9 10">
    <name type="scientific">Mytilus edulis</name>
    <name type="common">Blue mussel</name>
    <dbReference type="NCBI Taxonomy" id="6550"/>
    <lineage>
        <taxon>Eukaryota</taxon>
        <taxon>Metazoa</taxon>
        <taxon>Spiralia</taxon>
        <taxon>Lophotrochozoa</taxon>
        <taxon>Mollusca</taxon>
        <taxon>Bivalvia</taxon>
        <taxon>Autobranchia</taxon>
        <taxon>Pteriomorphia</taxon>
        <taxon>Mytilida</taxon>
        <taxon>Mytiloidea</taxon>
        <taxon>Mytilidae</taxon>
        <taxon>Mytilinae</taxon>
        <taxon>Mytilus</taxon>
    </lineage>
</organism>
<gene>
    <name evidence="9" type="ORF">MEDL_35786</name>
</gene>
<dbReference type="Pfam" id="PF12448">
    <property type="entry name" value="Milton"/>
    <property type="match status" value="1"/>
</dbReference>
<evidence type="ECO:0000256" key="3">
    <source>
        <dbReference type="ARBA" id="ARBA00023054"/>
    </source>
</evidence>
<keyword evidence="4" id="KW-0496">Mitochondrion</keyword>
<accession>A0A8S3SNR6</accession>
<dbReference type="AlphaFoldDB" id="A0A8S3SNR6"/>
<dbReference type="PANTHER" id="PTHR15751:SF12">
    <property type="entry name" value="TRAFFICKING KINESIN-BINDING PROTEIN MILT"/>
    <property type="match status" value="1"/>
</dbReference>
<feature type="coiled-coil region" evidence="5">
    <location>
        <begin position="139"/>
        <end position="212"/>
    </location>
</feature>
<evidence type="ECO:0000259" key="8">
    <source>
        <dbReference type="SMART" id="SM01424"/>
    </source>
</evidence>
<dbReference type="EMBL" id="CAJPWZ010001753">
    <property type="protein sequence ID" value="CAG2222435.1"/>
    <property type="molecule type" value="Genomic_DNA"/>
</dbReference>
<proteinExistence type="inferred from homology"/>
<evidence type="ECO:0000256" key="6">
    <source>
        <dbReference type="SAM" id="MobiDB-lite"/>
    </source>
</evidence>
<feature type="coiled-coil region" evidence="5">
    <location>
        <begin position="241"/>
        <end position="282"/>
    </location>
</feature>
<protein>
    <submittedName>
        <fullName evidence="9">TRAK1</fullName>
    </submittedName>
</protein>
<dbReference type="InterPro" id="IPR051946">
    <property type="entry name" value="Intracell_Traff-Reg"/>
</dbReference>
<feature type="compositionally biased region" description="Polar residues" evidence="6">
    <location>
        <begin position="453"/>
        <end position="464"/>
    </location>
</feature>
<dbReference type="SMART" id="SM01424">
    <property type="entry name" value="HAP1_N"/>
    <property type="match status" value="1"/>
</dbReference>
<dbReference type="InterPro" id="IPR022154">
    <property type="entry name" value="TRAK1/2_C"/>
</dbReference>
<keyword evidence="3 5" id="KW-0175">Coiled coil</keyword>
<sequence>MDIPVLSLTSEELYCYGYSTDDQLQQLAVLCSDRLTQMTKTYNDIEAVNRLLEEKERDLELAARIGQTLLTKNQELETKNEGLEEHLSAVVDKVNQLKHEVILKDGLLQAFTEYEGGISPSDDSLSADISPLNEFGVGEKSLQKKCETLEQENVKLKLETAQLSADTYELEEKESKLVNDCLQQFVEVKKDLEHYVEELAKKTEENGAQKEEITNLLGQIVDLQRKVKVQTAENLELQKHLEASQNTQRFLTREISELKDKHDELVALYEDAQEEVRQVRRKQKPGAVRHNYMSSSLLSLPSDSLASELETSLKGDMEYPKGYSPTERKVHNWKVFETVKAAKKSGSRCSSIRSGSHLGASNYSLNDSIESAPVSNRSSMYFSDLESGPSDATGSDLDGLYGTRHSLGRPGIPGSNDLETALRKLSLRRANELNEQDYKEEENKRHRQRSENESSTPGICQTPDSTLSTGSGLSGLSGMTGSSNPYYRLPEKLRIVKPLEGSVTLRQWQQLATPNIGGIFESRPGVQIKGERKLDLEEEQHNLSDLEEDDDYEHFPVRTAQDESWTINTYTNSVVRHPSCYLSEDEQCDSDLESLTDTSTPLVCSPRMASQHAPNVGSIPVQGAGLGLASLLGASDLLPQNLNRENTEKTKTNNSNYTAGVTSGSYTDETHNLDKNFSVTDNRRVNCSTVPSSDRYIFHNQMKSVPSDVLHNKSETENFMSKIKNTGSSLYGFLGNWGQSSQTSTDVTTTNSSAIGTLPVSNMTDRATNDNSAGSNVTVMSTNDKSPTKSSMVSSIFGQRAGGSVLGALTSFQRSGIL</sequence>
<comment type="caution">
    <text evidence="9">The sequence shown here is derived from an EMBL/GenBank/DDBJ whole genome shotgun (WGS) entry which is preliminary data.</text>
</comment>
<feature type="domain" description="Trafficking kinesin-binding protein C-terminal" evidence="7">
    <location>
        <begin position="348"/>
        <end position="502"/>
    </location>
</feature>
<feature type="compositionally biased region" description="Polar residues" evidence="6">
    <location>
        <begin position="759"/>
        <end position="791"/>
    </location>
</feature>
<dbReference type="GO" id="GO:0006605">
    <property type="term" value="P:protein targeting"/>
    <property type="evidence" value="ECO:0007669"/>
    <property type="project" value="TreeGrafter"/>
</dbReference>
<dbReference type="OrthoDB" id="10067624at2759"/>
<dbReference type="Pfam" id="PF04849">
    <property type="entry name" value="HAP1_N"/>
    <property type="match status" value="1"/>
</dbReference>
<feature type="compositionally biased region" description="Low complexity" evidence="6">
    <location>
        <begin position="347"/>
        <end position="356"/>
    </location>
</feature>
<feature type="compositionally biased region" description="Basic and acidic residues" evidence="6">
    <location>
        <begin position="441"/>
        <end position="452"/>
    </location>
</feature>
<evidence type="ECO:0000313" key="10">
    <source>
        <dbReference type="Proteomes" id="UP000683360"/>
    </source>
</evidence>
<evidence type="ECO:0000313" key="9">
    <source>
        <dbReference type="EMBL" id="CAG2222435.1"/>
    </source>
</evidence>
<dbReference type="PANTHER" id="PTHR15751">
    <property type="entry name" value="TRAFFICKING KINESIN-BINDING PROTEIN"/>
    <property type="match status" value="1"/>
</dbReference>
<feature type="domain" description="HAP1 N-terminal" evidence="8">
    <location>
        <begin position="10"/>
        <end position="282"/>
    </location>
</feature>
<name>A0A8S3SNR6_MYTED</name>
<comment type="subcellular location">
    <subcellularLocation>
        <location evidence="1">Mitochondrion</location>
    </subcellularLocation>
</comment>
<dbReference type="SMART" id="SM01423">
    <property type="entry name" value="Milton"/>
    <property type="match status" value="1"/>
</dbReference>
<evidence type="ECO:0000256" key="2">
    <source>
        <dbReference type="ARBA" id="ARBA00007007"/>
    </source>
</evidence>
<dbReference type="InterPro" id="IPR006933">
    <property type="entry name" value="HAP1_N"/>
</dbReference>
<dbReference type="GO" id="GO:0005739">
    <property type="term" value="C:mitochondrion"/>
    <property type="evidence" value="ECO:0007669"/>
    <property type="project" value="UniProtKB-SubCell"/>
</dbReference>
<keyword evidence="10" id="KW-1185">Reference proteome</keyword>
<feature type="compositionally biased region" description="Low complexity" evidence="6">
    <location>
        <begin position="465"/>
        <end position="483"/>
    </location>
</feature>
<evidence type="ECO:0000256" key="1">
    <source>
        <dbReference type="ARBA" id="ARBA00004173"/>
    </source>
</evidence>
<feature type="coiled-coil region" evidence="5">
    <location>
        <begin position="35"/>
        <end position="100"/>
    </location>
</feature>
<dbReference type="GO" id="GO:0047496">
    <property type="term" value="P:vesicle transport along microtubule"/>
    <property type="evidence" value="ECO:0007669"/>
    <property type="project" value="TreeGrafter"/>
</dbReference>
<feature type="region of interest" description="Disordered" evidence="6">
    <location>
        <begin position="380"/>
        <end position="417"/>
    </location>
</feature>
<evidence type="ECO:0000256" key="4">
    <source>
        <dbReference type="ARBA" id="ARBA00023128"/>
    </source>
</evidence>
<evidence type="ECO:0000259" key="7">
    <source>
        <dbReference type="SMART" id="SM01423"/>
    </source>
</evidence>
<dbReference type="GO" id="GO:0017022">
    <property type="term" value="F:myosin binding"/>
    <property type="evidence" value="ECO:0007669"/>
    <property type="project" value="TreeGrafter"/>
</dbReference>